<reference evidence="12" key="1">
    <citation type="journal article" date="2014" name="Nat. Genet.">
        <title>Genome and transcriptome of the porcine whipworm Trichuris suis.</title>
        <authorList>
            <person name="Jex A.R."/>
            <person name="Nejsum P."/>
            <person name="Schwarz E.M."/>
            <person name="Hu L."/>
            <person name="Young N.D."/>
            <person name="Hall R.S."/>
            <person name="Korhonen P.K."/>
            <person name="Liao S."/>
            <person name="Thamsborg S."/>
            <person name="Xia J."/>
            <person name="Xu P."/>
            <person name="Wang S."/>
            <person name="Scheerlinck J.P."/>
            <person name="Hofmann A."/>
            <person name="Sternberg P.W."/>
            <person name="Wang J."/>
            <person name="Gasser R.B."/>
        </authorList>
    </citation>
    <scope>NUCLEOTIDE SEQUENCE [LARGE SCALE GENOMIC DNA]</scope>
    <source>
        <strain evidence="12">DCEP-RM93F</strain>
    </source>
</reference>
<accession>A0A085NCQ1</accession>
<comment type="catalytic activity">
    <reaction evidence="8">
        <text>L-threonyl-[protein] + ATP = O-phospho-L-threonyl-[protein] + ADP + H(+)</text>
        <dbReference type="Rhea" id="RHEA:46608"/>
        <dbReference type="Rhea" id="RHEA-COMP:11060"/>
        <dbReference type="Rhea" id="RHEA-COMP:11605"/>
        <dbReference type="ChEBI" id="CHEBI:15378"/>
        <dbReference type="ChEBI" id="CHEBI:30013"/>
        <dbReference type="ChEBI" id="CHEBI:30616"/>
        <dbReference type="ChEBI" id="CHEBI:61977"/>
        <dbReference type="ChEBI" id="CHEBI:456216"/>
        <dbReference type="EC" id="2.7.11.1"/>
    </reaction>
</comment>
<dbReference type="Gene3D" id="3.30.310.80">
    <property type="entry name" value="Kinase associated domain 1, KA1"/>
    <property type="match status" value="1"/>
</dbReference>
<evidence type="ECO:0000256" key="1">
    <source>
        <dbReference type="ARBA" id="ARBA00010791"/>
    </source>
</evidence>
<dbReference type="InterPro" id="IPR008271">
    <property type="entry name" value="Ser/Thr_kinase_AS"/>
</dbReference>
<keyword evidence="5 10" id="KW-0547">Nucleotide-binding</keyword>
<dbReference type="EMBL" id="KL367516">
    <property type="protein sequence ID" value="KFD67247.1"/>
    <property type="molecule type" value="Genomic_DNA"/>
</dbReference>
<dbReference type="FunFam" id="1.10.510.10:FF:000301">
    <property type="entry name" value="Serine/threonine-protein kinase Chk1"/>
    <property type="match status" value="1"/>
</dbReference>
<dbReference type="PROSITE" id="PS00107">
    <property type="entry name" value="PROTEIN_KINASE_ATP"/>
    <property type="match status" value="1"/>
</dbReference>
<sequence length="503" mass="56245">MKLLNNADANKRPVPFTDDWDVVGTLGEGSFGEVKLLVHRQLHDSVAVKIMCFDGRENRMDAAKREACVLRNLKHRNVISSIGYRIERNTLYLFLEYASEEPDVGMPIGQAQYFFRQLIAGVDYIHSKGITHRDLKPENVLIAEGEVLKISDFGMATVFRNKRGVERMLETRCGTLPYVAPEVLLGPYRAQPVDIWSCGVILIAMLVGQLPWDSPTQECKAFAKWSKTADCSSGPWQKIHEIPLLLLKMILNCDPLARITIECIKKHAWLTKNIPDDDAGQIGTNSKSTYKLESWCCSKESKDHGQAVYMSQPPQYSREKRASSGCDLEVENTKRPRTDTTGISFSQPTNLDNLLLSSQASCSQTSTVAPSVALVILPYFMHFQTSLDKLVKRMTRLFFHIGLTDSLAKVEEACILMGMQPTCSANQITVNTVDSRRNTLIFKVAAYQMNSSILLDFRLSKGDGLDFKRTFLKLKALLSAHIKQPQDAKQASNSQAESAASVI</sequence>
<dbReference type="AlphaFoldDB" id="A0A085NCQ1"/>
<organism evidence="12">
    <name type="scientific">Trichuris suis</name>
    <name type="common">pig whipworm</name>
    <dbReference type="NCBI Taxonomy" id="68888"/>
    <lineage>
        <taxon>Eukaryota</taxon>
        <taxon>Metazoa</taxon>
        <taxon>Ecdysozoa</taxon>
        <taxon>Nematoda</taxon>
        <taxon>Enoplea</taxon>
        <taxon>Dorylaimia</taxon>
        <taxon>Trichinellida</taxon>
        <taxon>Trichuridae</taxon>
        <taxon>Trichuris</taxon>
    </lineage>
</organism>
<evidence type="ECO:0000256" key="4">
    <source>
        <dbReference type="ARBA" id="ARBA00022679"/>
    </source>
</evidence>
<dbReference type="PROSITE" id="PS50011">
    <property type="entry name" value="PROTEIN_KINASE_DOM"/>
    <property type="match status" value="1"/>
</dbReference>
<protein>
    <recommendedName>
        <fullName evidence="2">non-specific serine/threonine protein kinase</fullName>
        <ecNumber evidence="2">2.7.11.1</ecNumber>
    </recommendedName>
</protein>
<keyword evidence="7 10" id="KW-0067">ATP-binding</keyword>
<evidence type="ECO:0000313" key="12">
    <source>
        <dbReference type="EMBL" id="KFD67247.1"/>
    </source>
</evidence>
<evidence type="ECO:0000256" key="6">
    <source>
        <dbReference type="ARBA" id="ARBA00022777"/>
    </source>
</evidence>
<evidence type="ECO:0000256" key="7">
    <source>
        <dbReference type="ARBA" id="ARBA00022840"/>
    </source>
</evidence>
<dbReference type="SUPFAM" id="SSF56112">
    <property type="entry name" value="Protein kinase-like (PK-like)"/>
    <property type="match status" value="1"/>
</dbReference>
<dbReference type="Gene3D" id="1.10.510.10">
    <property type="entry name" value="Transferase(Phosphotransferase) domain 1"/>
    <property type="match status" value="1"/>
</dbReference>
<dbReference type="PROSITE" id="PS00108">
    <property type="entry name" value="PROTEIN_KINASE_ST"/>
    <property type="match status" value="1"/>
</dbReference>
<evidence type="ECO:0000256" key="8">
    <source>
        <dbReference type="ARBA" id="ARBA00047899"/>
    </source>
</evidence>
<evidence type="ECO:0000256" key="5">
    <source>
        <dbReference type="ARBA" id="ARBA00022741"/>
    </source>
</evidence>
<feature type="binding site" evidence="10">
    <location>
        <position position="49"/>
    </location>
    <ligand>
        <name>ATP</name>
        <dbReference type="ChEBI" id="CHEBI:30616"/>
    </ligand>
</feature>
<dbReference type="GO" id="GO:0035556">
    <property type="term" value="P:intracellular signal transduction"/>
    <property type="evidence" value="ECO:0007669"/>
    <property type="project" value="TreeGrafter"/>
</dbReference>
<evidence type="ECO:0000256" key="10">
    <source>
        <dbReference type="PROSITE-ProRule" id="PRU10141"/>
    </source>
</evidence>
<comment type="catalytic activity">
    <reaction evidence="9">
        <text>L-seryl-[protein] + ATP = O-phospho-L-seryl-[protein] + ADP + H(+)</text>
        <dbReference type="Rhea" id="RHEA:17989"/>
        <dbReference type="Rhea" id="RHEA-COMP:9863"/>
        <dbReference type="Rhea" id="RHEA-COMP:11604"/>
        <dbReference type="ChEBI" id="CHEBI:15378"/>
        <dbReference type="ChEBI" id="CHEBI:29999"/>
        <dbReference type="ChEBI" id="CHEBI:30616"/>
        <dbReference type="ChEBI" id="CHEBI:83421"/>
        <dbReference type="ChEBI" id="CHEBI:456216"/>
        <dbReference type="EC" id="2.7.11.1"/>
    </reaction>
</comment>
<dbReference type="EC" id="2.7.11.1" evidence="2"/>
<keyword evidence="6" id="KW-0418">Kinase</keyword>
<feature type="domain" description="Protein kinase" evidence="11">
    <location>
        <begin position="20"/>
        <end position="270"/>
    </location>
</feature>
<name>A0A085NCQ1_9BILA</name>
<proteinExistence type="inferred from homology"/>
<dbReference type="InterPro" id="IPR000719">
    <property type="entry name" value="Prot_kinase_dom"/>
</dbReference>
<dbReference type="Pfam" id="PF00069">
    <property type="entry name" value="Pkinase"/>
    <property type="match status" value="1"/>
</dbReference>
<dbReference type="PANTHER" id="PTHR24346:SF107">
    <property type="entry name" value="SERINE_THREONINE-PROTEIN KINASE CHK1"/>
    <property type="match status" value="1"/>
</dbReference>
<dbReference type="GO" id="GO:0005524">
    <property type="term" value="F:ATP binding"/>
    <property type="evidence" value="ECO:0007669"/>
    <property type="project" value="UniProtKB-UniRule"/>
</dbReference>
<dbReference type="InterPro" id="IPR017441">
    <property type="entry name" value="Protein_kinase_ATP_BS"/>
</dbReference>
<keyword evidence="3" id="KW-0723">Serine/threonine-protein kinase</keyword>
<dbReference type="GO" id="GO:0005737">
    <property type="term" value="C:cytoplasm"/>
    <property type="evidence" value="ECO:0007669"/>
    <property type="project" value="TreeGrafter"/>
</dbReference>
<keyword evidence="4" id="KW-0808">Transferase</keyword>
<evidence type="ECO:0000256" key="9">
    <source>
        <dbReference type="ARBA" id="ARBA00048679"/>
    </source>
</evidence>
<dbReference type="PANTHER" id="PTHR24346">
    <property type="entry name" value="MAP/MICROTUBULE AFFINITY-REGULATING KINASE"/>
    <property type="match status" value="1"/>
</dbReference>
<evidence type="ECO:0000259" key="11">
    <source>
        <dbReference type="PROSITE" id="PS50011"/>
    </source>
</evidence>
<dbReference type="GO" id="GO:0004674">
    <property type="term" value="F:protein serine/threonine kinase activity"/>
    <property type="evidence" value="ECO:0007669"/>
    <property type="project" value="UniProtKB-KW"/>
</dbReference>
<evidence type="ECO:0000256" key="3">
    <source>
        <dbReference type="ARBA" id="ARBA00022527"/>
    </source>
</evidence>
<dbReference type="Proteomes" id="UP000030758">
    <property type="component" value="Unassembled WGS sequence"/>
</dbReference>
<dbReference type="SMART" id="SM00220">
    <property type="entry name" value="S_TKc"/>
    <property type="match status" value="1"/>
</dbReference>
<gene>
    <name evidence="12" type="ORF">M514_05093</name>
</gene>
<evidence type="ECO:0000256" key="2">
    <source>
        <dbReference type="ARBA" id="ARBA00012513"/>
    </source>
</evidence>
<dbReference type="InterPro" id="IPR011009">
    <property type="entry name" value="Kinase-like_dom_sf"/>
</dbReference>
<comment type="similarity">
    <text evidence="1">Belongs to the protein kinase superfamily. CAMK Ser/Thr protein kinase family. NIM1 subfamily.</text>
</comment>